<keyword evidence="5" id="KW-1185">Reference proteome</keyword>
<dbReference type="Proteomes" id="UP000041254">
    <property type="component" value="Unassembled WGS sequence"/>
</dbReference>
<accession>A0A0G4G456</accession>
<feature type="signal peptide" evidence="3">
    <location>
        <begin position="1"/>
        <end position="19"/>
    </location>
</feature>
<reference evidence="4 5" key="1">
    <citation type="submission" date="2014-11" db="EMBL/GenBank/DDBJ databases">
        <authorList>
            <person name="Zhu J."/>
            <person name="Qi W."/>
            <person name="Song R."/>
        </authorList>
    </citation>
    <scope>NUCLEOTIDE SEQUENCE [LARGE SCALE GENOMIC DNA]</scope>
</reference>
<keyword evidence="2" id="KW-0472">Membrane</keyword>
<evidence type="ECO:0000313" key="4">
    <source>
        <dbReference type="EMBL" id="CEM23194.1"/>
    </source>
</evidence>
<dbReference type="EMBL" id="CDMY01000562">
    <property type="protein sequence ID" value="CEM23194.1"/>
    <property type="molecule type" value="Genomic_DNA"/>
</dbReference>
<organism evidence="4 5">
    <name type="scientific">Vitrella brassicaformis (strain CCMP3155)</name>
    <dbReference type="NCBI Taxonomy" id="1169540"/>
    <lineage>
        <taxon>Eukaryota</taxon>
        <taxon>Sar</taxon>
        <taxon>Alveolata</taxon>
        <taxon>Colpodellida</taxon>
        <taxon>Vitrellaceae</taxon>
        <taxon>Vitrella</taxon>
    </lineage>
</organism>
<feature type="region of interest" description="Disordered" evidence="1">
    <location>
        <begin position="25"/>
        <end position="50"/>
    </location>
</feature>
<feature type="transmembrane region" description="Helical" evidence="2">
    <location>
        <begin position="97"/>
        <end position="119"/>
    </location>
</feature>
<feature type="chain" id="PRO_5005189474" evidence="3">
    <location>
        <begin position="20"/>
        <end position="132"/>
    </location>
</feature>
<evidence type="ECO:0000256" key="1">
    <source>
        <dbReference type="SAM" id="MobiDB-lite"/>
    </source>
</evidence>
<evidence type="ECO:0000313" key="5">
    <source>
        <dbReference type="Proteomes" id="UP000041254"/>
    </source>
</evidence>
<proteinExistence type="predicted"/>
<sequence length="132" mass="13651">MKLIIGISLALVALSAVSAFVPSQPSLSLSRSSSPLARRRGLSMKSPPRVEDAAIPTTALAASLVPLLQSLPASAAEGDVASSALDAMSTLPLADEMIPVIQLSWIATLIGVVTGFALLQAQKLIDSRFDEV</sequence>
<gene>
    <name evidence="4" type="ORF">Vbra_17001</name>
</gene>
<dbReference type="VEuPathDB" id="CryptoDB:Vbra_17001"/>
<dbReference type="InParanoid" id="A0A0G4G456"/>
<feature type="compositionally biased region" description="Low complexity" evidence="1">
    <location>
        <begin position="25"/>
        <end position="36"/>
    </location>
</feature>
<evidence type="ECO:0000256" key="3">
    <source>
        <dbReference type="SAM" id="SignalP"/>
    </source>
</evidence>
<keyword evidence="3" id="KW-0732">Signal</keyword>
<protein>
    <submittedName>
        <fullName evidence="4">Uncharacterized protein</fullName>
    </submittedName>
</protein>
<evidence type="ECO:0000256" key="2">
    <source>
        <dbReference type="SAM" id="Phobius"/>
    </source>
</evidence>
<name>A0A0G4G456_VITBC</name>
<keyword evidence="2" id="KW-1133">Transmembrane helix</keyword>
<dbReference type="AlphaFoldDB" id="A0A0G4G456"/>
<keyword evidence="2" id="KW-0812">Transmembrane</keyword>